<dbReference type="KEGG" id="dbk:DGMP_29100"/>
<dbReference type="Pfam" id="PF13302">
    <property type="entry name" value="Acetyltransf_3"/>
    <property type="match status" value="1"/>
</dbReference>
<dbReference type="PANTHER" id="PTHR43792">
    <property type="entry name" value="GNAT FAMILY, PUTATIVE (AFU_ORTHOLOGUE AFUA_3G00765)-RELATED-RELATED"/>
    <property type="match status" value="1"/>
</dbReference>
<accession>A0A8D5FIF5</accession>
<name>A0A8D5FIF5_9BACT</name>
<dbReference type="PROSITE" id="PS51186">
    <property type="entry name" value="GNAT"/>
    <property type="match status" value="1"/>
</dbReference>
<evidence type="ECO:0000259" key="1">
    <source>
        <dbReference type="PROSITE" id="PS51186"/>
    </source>
</evidence>
<evidence type="ECO:0000313" key="2">
    <source>
        <dbReference type="EMBL" id="BCL62217.1"/>
    </source>
</evidence>
<dbReference type="GO" id="GO:0016747">
    <property type="term" value="F:acyltransferase activity, transferring groups other than amino-acyl groups"/>
    <property type="evidence" value="ECO:0007669"/>
    <property type="project" value="InterPro"/>
</dbReference>
<dbReference type="EMBL" id="AP024086">
    <property type="protein sequence ID" value="BCL62217.1"/>
    <property type="molecule type" value="Genomic_DNA"/>
</dbReference>
<dbReference type="AlphaFoldDB" id="A0A8D5FIF5"/>
<proteinExistence type="predicted"/>
<dbReference type="InterPro" id="IPR051531">
    <property type="entry name" value="N-acetyltransferase"/>
</dbReference>
<gene>
    <name evidence="2" type="ORF">DGMP_29100</name>
</gene>
<feature type="domain" description="N-acetyltransferase" evidence="1">
    <location>
        <begin position="13"/>
        <end position="184"/>
    </location>
</feature>
<dbReference type="Proteomes" id="UP000826725">
    <property type="component" value="Chromosome"/>
</dbReference>
<evidence type="ECO:0000313" key="3">
    <source>
        <dbReference type="Proteomes" id="UP000826725"/>
    </source>
</evidence>
<sequence>MSLFGDRLFTRRLILSKIREDDLQTIVTWSRSKIACGSYLNPENYDIEQMRTQINSGGFWGELEKMFLVSIKDRELPIGTVHYWRQPAAGKNSITMALKVALPEERGKGYGTEIQKFLIMHLFDRLSVEVIEMYTDIDNIAQQRCLQKLGFELVESLVYDDQQEKRTGHLFRLTSDQYHSQPIYQYHYE</sequence>
<keyword evidence="3" id="KW-1185">Reference proteome</keyword>
<reference evidence="2" key="1">
    <citation type="submission" date="2020-09" db="EMBL/GenBank/DDBJ databases">
        <title>Desulfogranum mesoprofundum gen. nov., sp. nov., a novel mesophilic, sulfate-reducing chemolithoautotroph isolated from a deep-sea hydrothermal vent chimney in the Suiyo Seamount.</title>
        <authorList>
            <person name="Hashimoto Y."/>
            <person name="Nakagawa S."/>
        </authorList>
    </citation>
    <scope>NUCLEOTIDE SEQUENCE</scope>
    <source>
        <strain evidence="2">KT2</strain>
    </source>
</reference>
<protein>
    <recommendedName>
        <fullName evidence="1">N-acetyltransferase domain-containing protein</fullName>
    </recommendedName>
</protein>
<dbReference type="PANTHER" id="PTHR43792:SF16">
    <property type="entry name" value="N-ACETYLTRANSFERASE DOMAIN-CONTAINING PROTEIN"/>
    <property type="match status" value="1"/>
</dbReference>
<dbReference type="InterPro" id="IPR000182">
    <property type="entry name" value="GNAT_dom"/>
</dbReference>
<organism evidence="2 3">
    <name type="scientific">Desulfomarina profundi</name>
    <dbReference type="NCBI Taxonomy" id="2772557"/>
    <lineage>
        <taxon>Bacteria</taxon>
        <taxon>Pseudomonadati</taxon>
        <taxon>Thermodesulfobacteriota</taxon>
        <taxon>Desulfobulbia</taxon>
        <taxon>Desulfobulbales</taxon>
        <taxon>Desulfobulbaceae</taxon>
        <taxon>Desulfomarina</taxon>
    </lineage>
</organism>
<dbReference type="RefSeq" id="WP_228854602.1">
    <property type="nucleotide sequence ID" value="NZ_AP024086.1"/>
</dbReference>